<name>A0A8S5QQ48_9CAUD</name>
<organism evidence="2">
    <name type="scientific">Siphoviridae sp. ctgBD49</name>
    <dbReference type="NCBI Taxonomy" id="2826420"/>
    <lineage>
        <taxon>Viruses</taxon>
        <taxon>Duplodnaviria</taxon>
        <taxon>Heunggongvirae</taxon>
        <taxon>Uroviricota</taxon>
        <taxon>Caudoviricetes</taxon>
    </lineage>
</organism>
<protein>
    <submittedName>
        <fullName evidence="2">NADH-ubiquinone oxidoreductase B12 subunit family</fullName>
    </submittedName>
</protein>
<feature type="transmembrane region" description="Helical" evidence="1">
    <location>
        <begin position="29"/>
        <end position="53"/>
    </location>
</feature>
<accession>A0A8S5QQ48</accession>
<sequence>MHMIKEYRVWDRNYVCPFHRRFIVDAKLFIRYFFEGILLALIILALPIVAALFI</sequence>
<evidence type="ECO:0000256" key="1">
    <source>
        <dbReference type="SAM" id="Phobius"/>
    </source>
</evidence>
<dbReference type="EMBL" id="BK015703">
    <property type="protein sequence ID" value="DAE20931.1"/>
    <property type="molecule type" value="Genomic_DNA"/>
</dbReference>
<keyword evidence="1" id="KW-0472">Membrane</keyword>
<evidence type="ECO:0000313" key="2">
    <source>
        <dbReference type="EMBL" id="DAE20931.1"/>
    </source>
</evidence>
<keyword evidence="1" id="KW-0812">Transmembrane</keyword>
<proteinExistence type="predicted"/>
<reference evidence="2" key="1">
    <citation type="journal article" date="2021" name="Proc. Natl. Acad. Sci. U.S.A.">
        <title>A Catalog of Tens of Thousands of Viruses from Human Metagenomes Reveals Hidden Associations with Chronic Diseases.</title>
        <authorList>
            <person name="Tisza M.J."/>
            <person name="Buck C.B."/>
        </authorList>
    </citation>
    <scope>NUCLEOTIDE SEQUENCE</scope>
    <source>
        <strain evidence="2">CtgBD49</strain>
    </source>
</reference>
<keyword evidence="1" id="KW-1133">Transmembrane helix</keyword>